<dbReference type="InterPro" id="IPR036291">
    <property type="entry name" value="NAD(P)-bd_dom_sf"/>
</dbReference>
<protein>
    <submittedName>
        <fullName evidence="2">SDR family oxidoreductase</fullName>
    </submittedName>
</protein>
<dbReference type="PANTHER" id="PTHR43975:SF2">
    <property type="entry name" value="EG:BACR7A4.14 PROTEIN-RELATED"/>
    <property type="match status" value="1"/>
</dbReference>
<dbReference type="InterPro" id="IPR020904">
    <property type="entry name" value="Sc_DH/Rdtase_CS"/>
</dbReference>
<organism evidence="2 3">
    <name type="scientific">Sphingomonas lacunae</name>
    <dbReference type="NCBI Taxonomy" id="2698828"/>
    <lineage>
        <taxon>Bacteria</taxon>
        <taxon>Pseudomonadati</taxon>
        <taxon>Pseudomonadota</taxon>
        <taxon>Alphaproteobacteria</taxon>
        <taxon>Sphingomonadales</taxon>
        <taxon>Sphingomonadaceae</taxon>
        <taxon>Sphingomonas</taxon>
    </lineage>
</organism>
<gene>
    <name evidence="2" type="ORF">GV829_01835</name>
</gene>
<dbReference type="PRINTS" id="PR00080">
    <property type="entry name" value="SDRFAMILY"/>
</dbReference>
<dbReference type="RefSeq" id="WP_169943553.1">
    <property type="nucleotide sequence ID" value="NZ_CP053015.1"/>
</dbReference>
<dbReference type="PANTHER" id="PTHR43975">
    <property type="entry name" value="ZGC:101858"/>
    <property type="match status" value="1"/>
</dbReference>
<reference evidence="2 3" key="1">
    <citation type="submission" date="2020-01" db="EMBL/GenBank/DDBJ databases">
        <title>Sphingomonas sp. strain CSW-10.</title>
        <authorList>
            <person name="Chen W.-M."/>
        </authorList>
    </citation>
    <scope>NUCLEOTIDE SEQUENCE [LARGE SCALE GENOMIC DNA]</scope>
    <source>
        <strain evidence="2 3">CSW-10</strain>
    </source>
</reference>
<dbReference type="CDD" id="cd05233">
    <property type="entry name" value="SDR_c"/>
    <property type="match status" value="1"/>
</dbReference>
<dbReference type="Gene3D" id="3.40.50.720">
    <property type="entry name" value="NAD(P)-binding Rossmann-like Domain"/>
    <property type="match status" value="1"/>
</dbReference>
<accession>A0A6M4ARJ6</accession>
<name>A0A6M4ARJ6_9SPHN</name>
<dbReference type="PROSITE" id="PS00061">
    <property type="entry name" value="ADH_SHORT"/>
    <property type="match status" value="1"/>
</dbReference>
<dbReference type="Pfam" id="PF13561">
    <property type="entry name" value="adh_short_C2"/>
    <property type="match status" value="1"/>
</dbReference>
<dbReference type="FunFam" id="3.40.50.720:FF:000084">
    <property type="entry name" value="Short-chain dehydrogenase reductase"/>
    <property type="match status" value="1"/>
</dbReference>
<dbReference type="EMBL" id="CP053015">
    <property type="protein sequence ID" value="QJQ31336.1"/>
    <property type="molecule type" value="Genomic_DNA"/>
</dbReference>
<sequence length="253" mass="26099">MNQQRFAGKSVLVTGAASGIGRATALLFAREGARLTIGDINADGLAETVALIGDRGAWPVRAVHHDAEDHDSSRALVAAAAADGLDILCNVAGMLKWGPTESYTVEDFERLLRINTTSVFVLCQAALPHLVASKGNIVCVASTAGLSGIPYSVAYAASKHAVVGMIKSLALEYAARGVRVNGVAPGQVATPMTRAAPPQGDIDWQLVMRNVPKLADGICDPEDIAEALAFLASDASRKTTGAILAVDGGQLAG</sequence>
<dbReference type="KEGG" id="slan:GV829_01835"/>
<dbReference type="SUPFAM" id="SSF51735">
    <property type="entry name" value="NAD(P)-binding Rossmann-fold domains"/>
    <property type="match status" value="1"/>
</dbReference>
<dbReference type="PRINTS" id="PR00081">
    <property type="entry name" value="GDHRDH"/>
</dbReference>
<dbReference type="Proteomes" id="UP000503018">
    <property type="component" value="Chromosome"/>
</dbReference>
<evidence type="ECO:0000313" key="2">
    <source>
        <dbReference type="EMBL" id="QJQ31336.1"/>
    </source>
</evidence>
<evidence type="ECO:0000256" key="1">
    <source>
        <dbReference type="ARBA" id="ARBA00006484"/>
    </source>
</evidence>
<evidence type="ECO:0000313" key="3">
    <source>
        <dbReference type="Proteomes" id="UP000503018"/>
    </source>
</evidence>
<keyword evidence="3" id="KW-1185">Reference proteome</keyword>
<dbReference type="AlphaFoldDB" id="A0A6M4ARJ6"/>
<dbReference type="InterPro" id="IPR002347">
    <property type="entry name" value="SDR_fam"/>
</dbReference>
<comment type="similarity">
    <text evidence="1">Belongs to the short-chain dehydrogenases/reductases (SDR) family.</text>
</comment>
<proteinExistence type="inferred from homology"/>